<sequence length="248" mass="28351">MGNKKIAVLIDSDNTPHSKLAAIIEELSSFGHIVVKRAYGDFSSERLKNWKQPLNELAIQAKQQFAYTSGKNATDSLMIIDAMDLLYSQRFDAFALISSDSDFTSLATRLRESEIHVIGVGKAMTPSSFKNACDDFVAIENLQGATEVDDAQRRPNQNAERELWRLMHQTWQNYRDENGWVKLGEAGQYLKRIKPDFDPRNYGLKKLSDFFDQYPTRYKTRHIKRSGLEFQLITKARQLKLQGANGHT</sequence>
<reference evidence="2 3" key="1">
    <citation type="submission" date="2014-10" db="EMBL/GenBank/DDBJ databases">
        <title>The Complete Genome Sequence for the Shellfish Pathogen Vibrio coralliilyticus RE98 Isolated from a Shellfish Hatchery.</title>
        <authorList>
            <person name="Richards G.P."/>
            <person name="Bono J.L."/>
            <person name="Watson M.A."/>
            <person name="Needleman D.S."/>
        </authorList>
    </citation>
    <scope>NUCLEOTIDE SEQUENCE [LARGE SCALE GENOMIC DNA]</scope>
    <source>
        <strain evidence="2 3">RE98</strain>
        <plasmid evidence="2 3">p319</plasmid>
    </source>
</reference>
<dbReference type="AlphaFoldDB" id="A0AAN0SHV3"/>
<dbReference type="KEGG" id="vcy:IX92_27915"/>
<name>A0AAN0SHV3_9VIBR</name>
<proteinExistence type="predicted"/>
<evidence type="ECO:0000313" key="3">
    <source>
        <dbReference type="Proteomes" id="UP000030081"/>
    </source>
</evidence>
<feature type="domain" description="HTH OST-type" evidence="1">
    <location>
        <begin position="159"/>
        <end position="238"/>
    </location>
</feature>
<evidence type="ECO:0000259" key="1">
    <source>
        <dbReference type="PROSITE" id="PS51644"/>
    </source>
</evidence>
<dbReference type="PANTHER" id="PTHR35811:SF1">
    <property type="entry name" value="HTH OST-TYPE DOMAIN-CONTAINING PROTEIN"/>
    <property type="match status" value="1"/>
</dbReference>
<dbReference type="Gene3D" id="3.40.50.1010">
    <property type="entry name" value="5'-nuclease"/>
    <property type="match status" value="1"/>
</dbReference>
<accession>A0AAN0SHV3</accession>
<keyword evidence="3" id="KW-1185">Reference proteome</keyword>
<gene>
    <name evidence="2" type="ORF">IX92_27915</name>
</gene>
<organism evidence="2 3">
    <name type="scientific">Vibrio coralliilyticus</name>
    <dbReference type="NCBI Taxonomy" id="190893"/>
    <lineage>
        <taxon>Bacteria</taxon>
        <taxon>Pseudomonadati</taxon>
        <taxon>Pseudomonadota</taxon>
        <taxon>Gammaproteobacteria</taxon>
        <taxon>Vibrionales</taxon>
        <taxon>Vibrionaceae</taxon>
        <taxon>Vibrio</taxon>
    </lineage>
</organism>
<dbReference type="Pfam" id="PF12872">
    <property type="entry name" value="OST-HTH"/>
    <property type="match status" value="1"/>
</dbReference>
<dbReference type="PANTHER" id="PTHR35811">
    <property type="entry name" value="SLR1870 PROTEIN"/>
    <property type="match status" value="1"/>
</dbReference>
<dbReference type="Pfam" id="PF01936">
    <property type="entry name" value="NYN"/>
    <property type="match status" value="1"/>
</dbReference>
<dbReference type="EMBL" id="CP009620">
    <property type="protein sequence ID" value="AIW22869.1"/>
    <property type="molecule type" value="Genomic_DNA"/>
</dbReference>
<dbReference type="InterPro" id="IPR025605">
    <property type="entry name" value="OST-HTH/LOTUS_dom"/>
</dbReference>
<dbReference type="Proteomes" id="UP000030081">
    <property type="component" value="Plasmid p319"/>
</dbReference>
<dbReference type="InterPro" id="IPR041966">
    <property type="entry name" value="LOTUS-like"/>
</dbReference>
<keyword evidence="2" id="KW-0614">Plasmid</keyword>
<evidence type="ECO:0000313" key="2">
    <source>
        <dbReference type="EMBL" id="AIW22869.1"/>
    </source>
</evidence>
<dbReference type="CDD" id="cd11297">
    <property type="entry name" value="PIN_LabA-like_N_1"/>
    <property type="match status" value="1"/>
</dbReference>
<dbReference type="InterPro" id="IPR021139">
    <property type="entry name" value="NYN"/>
</dbReference>
<dbReference type="GO" id="GO:0004540">
    <property type="term" value="F:RNA nuclease activity"/>
    <property type="evidence" value="ECO:0007669"/>
    <property type="project" value="InterPro"/>
</dbReference>
<geneLocation type="plasmid" evidence="2 3">
    <name>p319</name>
</geneLocation>
<protein>
    <recommendedName>
        <fullName evidence="1">HTH OST-type domain-containing protein</fullName>
    </recommendedName>
</protein>
<dbReference type="RefSeq" id="WP_019276735.1">
    <property type="nucleotide sequence ID" value="NZ_CM004384.1"/>
</dbReference>
<dbReference type="CDD" id="cd10146">
    <property type="entry name" value="LabA_like_C"/>
    <property type="match status" value="1"/>
</dbReference>
<dbReference type="Gene3D" id="3.30.420.610">
    <property type="entry name" value="LOTUS domain-like"/>
    <property type="match status" value="1"/>
</dbReference>
<dbReference type="PROSITE" id="PS51644">
    <property type="entry name" value="HTH_OST"/>
    <property type="match status" value="1"/>
</dbReference>